<dbReference type="GO" id="GO:0003824">
    <property type="term" value="F:catalytic activity"/>
    <property type="evidence" value="ECO:0007669"/>
    <property type="project" value="InterPro"/>
</dbReference>
<evidence type="ECO:0000259" key="1">
    <source>
        <dbReference type="Pfam" id="PF03372"/>
    </source>
</evidence>
<dbReference type="SUPFAM" id="SSF56219">
    <property type="entry name" value="DNase I-like"/>
    <property type="match status" value="1"/>
</dbReference>
<name>A0A5N5NPM2_9ROSI</name>
<dbReference type="InterPro" id="IPR005135">
    <property type="entry name" value="Endo/exonuclease/phosphatase"/>
</dbReference>
<dbReference type="Pfam" id="PF03372">
    <property type="entry name" value="Exo_endo_phos"/>
    <property type="match status" value="1"/>
</dbReference>
<dbReference type="EMBL" id="VDCV01000002">
    <property type="protein sequence ID" value="KAB5569560.1"/>
    <property type="molecule type" value="Genomic_DNA"/>
</dbReference>
<feature type="domain" description="Endonuclease/exonuclease/phosphatase" evidence="1">
    <location>
        <begin position="6"/>
        <end position="163"/>
    </location>
</feature>
<proteinExistence type="predicted"/>
<gene>
    <name evidence="2" type="ORF">DKX38_003353</name>
</gene>
<evidence type="ECO:0000313" key="2">
    <source>
        <dbReference type="EMBL" id="KAB5569560.1"/>
    </source>
</evidence>
<reference evidence="3" key="1">
    <citation type="journal article" date="2019" name="Gigascience">
        <title>De novo genome assembly of the endangered Acer yangbiense, a plant species with extremely small populations endemic to Yunnan Province, China.</title>
        <authorList>
            <person name="Yang J."/>
            <person name="Wariss H.M."/>
            <person name="Tao L."/>
            <person name="Zhang R."/>
            <person name="Yun Q."/>
            <person name="Hollingsworth P."/>
            <person name="Dao Z."/>
            <person name="Luo G."/>
            <person name="Guo H."/>
            <person name="Ma Y."/>
            <person name="Sun W."/>
        </authorList>
    </citation>
    <scope>NUCLEOTIDE SEQUENCE [LARGE SCALE GENOMIC DNA]</scope>
    <source>
        <strain evidence="3">cv. br00</strain>
    </source>
</reference>
<organism evidence="2 3">
    <name type="scientific">Salix brachista</name>
    <dbReference type="NCBI Taxonomy" id="2182728"/>
    <lineage>
        <taxon>Eukaryota</taxon>
        <taxon>Viridiplantae</taxon>
        <taxon>Streptophyta</taxon>
        <taxon>Embryophyta</taxon>
        <taxon>Tracheophyta</taxon>
        <taxon>Spermatophyta</taxon>
        <taxon>Magnoliopsida</taxon>
        <taxon>eudicotyledons</taxon>
        <taxon>Gunneridae</taxon>
        <taxon>Pentapetalae</taxon>
        <taxon>rosids</taxon>
        <taxon>fabids</taxon>
        <taxon>Malpighiales</taxon>
        <taxon>Salicaceae</taxon>
        <taxon>Saliceae</taxon>
        <taxon>Salix</taxon>
    </lineage>
</organism>
<sequence length="179" mass="20351">MVMTIGSWNIRGLNSPHKQNLIQQWVSKNSLDIIGILEPHILPSNMDAVVAGMGISNWNFLSNIQHHHLCRILVDGSVFRASFVYGLNTPAERATIWRYLITEKTHNTFVPWGIIGDFNAIMSSRDRQGGDSNWYNHMEDYPNCVSQAELIHLPATGMHFTWHNGRKGDATILKKLDWA</sequence>
<dbReference type="Proteomes" id="UP000326939">
    <property type="component" value="Chromosome 2"/>
</dbReference>
<dbReference type="InterPro" id="IPR036691">
    <property type="entry name" value="Endo/exonu/phosph_ase_sf"/>
</dbReference>
<keyword evidence="3" id="KW-1185">Reference proteome</keyword>
<accession>A0A5N5NPM2</accession>
<comment type="caution">
    <text evidence="2">The sequence shown here is derived from an EMBL/GenBank/DDBJ whole genome shotgun (WGS) entry which is preliminary data.</text>
</comment>
<evidence type="ECO:0000313" key="3">
    <source>
        <dbReference type="Proteomes" id="UP000326939"/>
    </source>
</evidence>
<protein>
    <recommendedName>
        <fullName evidence="1">Endonuclease/exonuclease/phosphatase domain-containing protein</fullName>
    </recommendedName>
</protein>
<dbReference type="Gene3D" id="3.60.10.10">
    <property type="entry name" value="Endonuclease/exonuclease/phosphatase"/>
    <property type="match status" value="1"/>
</dbReference>
<dbReference type="AlphaFoldDB" id="A0A5N5NPM2"/>